<reference evidence="4" key="1">
    <citation type="submission" date="2025-08" db="UniProtKB">
        <authorList>
            <consortium name="RefSeq"/>
        </authorList>
    </citation>
    <scope>IDENTIFICATION</scope>
    <source>
        <tissue evidence="4">Whole organism</tissue>
    </source>
</reference>
<sequence length="839" mass="92223">MSRPPVPPRPSPASSTPTSPRSPATPRLSRVPPTAVSPYACPPSPSWRPARAVTTAKSPYDCPPPPTRMSPYACPPPPVAAVPTPWSPRGSSRASRFLFPPAEACASPPLPPAKTRRAPAVASAPSPYACPPPPRPRSTWMPGALSGTRVAVEPPRSPATLPSPPEGDTSADEDGDEDMVVLRGLHAVTYAIPRPPGPFSTPPAPRRRPWRPPSSGPCSPRLSHRLSAALSSFVDSAMTSPSLVRSQLQRSLPLLRRARPAPLPQVSSPVAGTFRVNPPRAVLTEPPPVFERAASLSCLPLPPRPPPPDRPPPPRAPDKVLRAGGYVGDVGDAVLCECRWRLGAALVRLKQVRSVDVMVSDRLREELRGVCVACQVRRRQELDLEQKIDVEIRMREGTTRLLAACRHQTQTLEAAKSLHTSNERMSAYMAELQRRRRAPTRTLSQSTPSTARVSVSDLRMPLMWRDSDHFKNKGDYRRFAVFVLTRVGTQILDSTLLCPVDRSLTDLTYPDVHVFNNVPTDFELRVEIWGHILQDDMSMASTPHKIKRSIHSSISRTVGKKLAASLRDELNTGRIGPKFELMATAHLTLDDVGNSIHTHDLQLENVEPRNHQLPLFGHFCCRLAAQPDCVSGEAYSGSAVLLEPSGVWSQVHGALQAFHLELWRSQGDKEAGKKPVKTVTVDRDTLIQPGKSGSREIIVSNVVDGCDTVTIMKAGSADEQHKWLRNLTQHSKDHLRWKQAALERMEIQSPGSNRNFVRQLRQGSLYDETPLIESVQSEFANHRPTVQEIFGLTPSTSLSSCASSSSSPTFRERSHSNSKPRPNSGTIRSHWPFSRNNHD</sequence>
<feature type="compositionally biased region" description="Pro residues" evidence="1">
    <location>
        <begin position="300"/>
        <end position="315"/>
    </location>
</feature>
<evidence type="ECO:0000256" key="1">
    <source>
        <dbReference type="SAM" id="MobiDB-lite"/>
    </source>
</evidence>
<keyword evidence="3" id="KW-1185">Reference proteome</keyword>
<feature type="compositionally biased region" description="Low complexity" evidence="1">
    <location>
        <begin position="12"/>
        <end position="30"/>
    </location>
</feature>
<dbReference type="SMART" id="SM00742">
    <property type="entry name" value="Hr1"/>
    <property type="match status" value="1"/>
</dbReference>
<feature type="compositionally biased region" description="Low complexity" evidence="1">
    <location>
        <begin position="796"/>
        <end position="807"/>
    </location>
</feature>
<dbReference type="GeneID" id="113204412"/>
<evidence type="ECO:0000259" key="2">
    <source>
        <dbReference type="SMART" id="SM00742"/>
    </source>
</evidence>
<name>A0A9C6TT89_FRAOC</name>
<gene>
    <name evidence="4" type="primary">LOC113204412</name>
</gene>
<feature type="region of interest" description="Disordered" evidence="1">
    <location>
        <begin position="796"/>
        <end position="839"/>
    </location>
</feature>
<dbReference type="PANTHER" id="PTHR21538:SF24">
    <property type="entry name" value="PH DOMAIN-CONTAINING PROTEIN"/>
    <property type="match status" value="1"/>
</dbReference>
<feature type="compositionally biased region" description="Acidic residues" evidence="1">
    <location>
        <begin position="169"/>
        <end position="179"/>
    </location>
</feature>
<evidence type="ECO:0000313" key="3">
    <source>
        <dbReference type="Proteomes" id="UP000504606"/>
    </source>
</evidence>
<dbReference type="GO" id="GO:0031106">
    <property type="term" value="P:septin ring organization"/>
    <property type="evidence" value="ECO:0007669"/>
    <property type="project" value="TreeGrafter"/>
</dbReference>
<dbReference type="Pfam" id="PF08174">
    <property type="entry name" value="Anillin"/>
    <property type="match status" value="1"/>
</dbReference>
<dbReference type="OrthoDB" id="5817051at2759"/>
<proteinExistence type="predicted"/>
<feature type="compositionally biased region" description="Low complexity" evidence="1">
    <location>
        <begin position="118"/>
        <end position="127"/>
    </location>
</feature>
<organism evidence="3 4">
    <name type="scientific">Frankliniella occidentalis</name>
    <name type="common">Western flower thrips</name>
    <name type="synonym">Euthrips occidentalis</name>
    <dbReference type="NCBI Taxonomy" id="133901"/>
    <lineage>
        <taxon>Eukaryota</taxon>
        <taxon>Metazoa</taxon>
        <taxon>Ecdysozoa</taxon>
        <taxon>Arthropoda</taxon>
        <taxon>Hexapoda</taxon>
        <taxon>Insecta</taxon>
        <taxon>Pterygota</taxon>
        <taxon>Neoptera</taxon>
        <taxon>Paraneoptera</taxon>
        <taxon>Thysanoptera</taxon>
        <taxon>Terebrantia</taxon>
        <taxon>Thripoidea</taxon>
        <taxon>Thripidae</taxon>
        <taxon>Frankliniella</taxon>
    </lineage>
</organism>
<feature type="compositionally biased region" description="Pro residues" evidence="1">
    <location>
        <begin position="155"/>
        <end position="165"/>
    </location>
</feature>
<dbReference type="GO" id="GO:0005826">
    <property type="term" value="C:actomyosin contractile ring"/>
    <property type="evidence" value="ECO:0007669"/>
    <property type="project" value="TreeGrafter"/>
</dbReference>
<dbReference type="InterPro" id="IPR012966">
    <property type="entry name" value="AHD"/>
</dbReference>
<dbReference type="Proteomes" id="UP000504606">
    <property type="component" value="Unplaced"/>
</dbReference>
<dbReference type="GO" id="GO:0000915">
    <property type="term" value="P:actomyosin contractile ring assembly"/>
    <property type="evidence" value="ECO:0007669"/>
    <property type="project" value="TreeGrafter"/>
</dbReference>
<evidence type="ECO:0000313" key="4">
    <source>
        <dbReference type="RefSeq" id="XP_052119677.1"/>
    </source>
</evidence>
<dbReference type="KEGG" id="foc:113204412"/>
<dbReference type="RefSeq" id="XP_052119677.1">
    <property type="nucleotide sequence ID" value="XM_052263717.1"/>
</dbReference>
<feature type="region of interest" description="Disordered" evidence="1">
    <location>
        <begin position="297"/>
        <end position="319"/>
    </location>
</feature>
<feature type="region of interest" description="Disordered" evidence="1">
    <location>
        <begin position="1"/>
        <end position="69"/>
    </location>
</feature>
<dbReference type="InterPro" id="IPR051364">
    <property type="entry name" value="Cytokinesis/Rho-signaling"/>
</dbReference>
<protein>
    <submittedName>
        <fullName evidence="4">Rhotekin-like isoform X1</fullName>
    </submittedName>
</protein>
<dbReference type="AlphaFoldDB" id="A0A9C6TT89"/>
<feature type="domain" description="REM-1" evidence="2">
    <location>
        <begin position="379"/>
        <end position="442"/>
    </location>
</feature>
<feature type="compositionally biased region" description="Pro residues" evidence="1">
    <location>
        <begin position="1"/>
        <end position="11"/>
    </location>
</feature>
<feature type="region of interest" description="Disordered" evidence="1">
    <location>
        <begin position="106"/>
        <end position="222"/>
    </location>
</feature>
<dbReference type="GO" id="GO:0007165">
    <property type="term" value="P:signal transduction"/>
    <property type="evidence" value="ECO:0007669"/>
    <property type="project" value="InterPro"/>
</dbReference>
<accession>A0A9C6TT89</accession>
<dbReference type="PANTHER" id="PTHR21538">
    <property type="entry name" value="ANILLIN/RHOTEKIN RTKN"/>
    <property type="match status" value="1"/>
</dbReference>
<feature type="compositionally biased region" description="Pro residues" evidence="1">
    <location>
        <begin position="193"/>
        <end position="204"/>
    </location>
</feature>
<dbReference type="GO" id="GO:0000281">
    <property type="term" value="P:mitotic cytokinesis"/>
    <property type="evidence" value="ECO:0007669"/>
    <property type="project" value="TreeGrafter"/>
</dbReference>
<dbReference type="InterPro" id="IPR011072">
    <property type="entry name" value="HR1_rho-bd"/>
</dbReference>
<feature type="compositionally biased region" description="Polar residues" evidence="1">
    <location>
        <begin position="817"/>
        <end position="827"/>
    </location>
</feature>